<protein>
    <recommendedName>
        <fullName evidence="9">L-type lectin-like domain-containing protein</fullName>
    </recommendedName>
</protein>
<keyword evidence="5 7" id="KW-0472">Membrane</keyword>
<sequence length="485" mass="54107">MTKLAVAICLALSLLSGNGHAKKHEVLSFHGPFDDYDRTGLKRVIPKYKTFGDTVINENFIRLTPDRQSKRGGLFSDLYTNTPEFEAVFKFRIAGQGRKLYGDGMALWFTKEGVKQWHKGTELHGASSTFTGFGVIFDTFKNSERPHKDVSILVNDGTRSAEEMMSTAVGCDASVRYHEGRADFSVMHASRAKVTYKEGSLTLSLDAESNGEWETCATIDRLDLPADFDSKVYTGMSASTGALADNHDVLSLQVYSEVNELALLEESGHAAVAARPELSEIDELKHHVEHQFVAVYDHVKVTSEKLEKSEKADLKSLQDAFAPRIEELEQVTVAKLEAKLAKMEAEIANAANTLLEERISELERTLKSTLKRDVAMDVTKDVTRSTKAATDKSLNEMVAKLQKQEMQSQSRIQQLETLLESRFNAHLDRRLADLDGGNFTDEQLEHLTRAQTAWRTPFAILVIAMAAGCVGLNKFYSHLRKTHML</sequence>
<gene>
    <name evidence="10" type="ORF">FPAR1323_LOCUS3684</name>
</gene>
<accession>A0A7S2FHL9</accession>
<evidence type="ECO:0000256" key="7">
    <source>
        <dbReference type="SAM" id="Phobius"/>
    </source>
</evidence>
<dbReference type="GO" id="GO:0005537">
    <property type="term" value="F:D-mannose binding"/>
    <property type="evidence" value="ECO:0007669"/>
    <property type="project" value="TreeGrafter"/>
</dbReference>
<feature type="domain" description="L-type lectin-like" evidence="9">
    <location>
        <begin position="21"/>
        <end position="257"/>
    </location>
</feature>
<evidence type="ECO:0000256" key="1">
    <source>
        <dbReference type="ARBA" id="ARBA00004479"/>
    </source>
</evidence>
<feature type="coiled-coil region" evidence="6">
    <location>
        <begin position="326"/>
        <end position="372"/>
    </location>
</feature>
<keyword evidence="3 8" id="KW-0732">Signal</keyword>
<dbReference type="AlphaFoldDB" id="A0A7S2FHL9"/>
<dbReference type="GO" id="GO:0006888">
    <property type="term" value="P:endoplasmic reticulum to Golgi vesicle-mediated transport"/>
    <property type="evidence" value="ECO:0007669"/>
    <property type="project" value="TreeGrafter"/>
</dbReference>
<dbReference type="PANTHER" id="PTHR12223:SF28">
    <property type="entry name" value="LECTIN, MANNOSE BINDING 1 LIKE"/>
    <property type="match status" value="1"/>
</dbReference>
<name>A0A7S2FHL9_9STRA</name>
<evidence type="ECO:0000256" key="3">
    <source>
        <dbReference type="ARBA" id="ARBA00022729"/>
    </source>
</evidence>
<evidence type="ECO:0000256" key="5">
    <source>
        <dbReference type="ARBA" id="ARBA00023136"/>
    </source>
</evidence>
<evidence type="ECO:0000256" key="8">
    <source>
        <dbReference type="SAM" id="SignalP"/>
    </source>
</evidence>
<evidence type="ECO:0000256" key="4">
    <source>
        <dbReference type="ARBA" id="ARBA00022989"/>
    </source>
</evidence>
<dbReference type="PANTHER" id="PTHR12223">
    <property type="entry name" value="VESICULAR MANNOSE-BINDING LECTIN"/>
    <property type="match status" value="1"/>
</dbReference>
<evidence type="ECO:0000256" key="2">
    <source>
        <dbReference type="ARBA" id="ARBA00022692"/>
    </source>
</evidence>
<evidence type="ECO:0000313" key="10">
    <source>
        <dbReference type="EMBL" id="CAD9394817.1"/>
    </source>
</evidence>
<feature type="transmembrane region" description="Helical" evidence="7">
    <location>
        <begin position="458"/>
        <end position="476"/>
    </location>
</feature>
<dbReference type="InterPro" id="IPR013320">
    <property type="entry name" value="ConA-like_dom_sf"/>
</dbReference>
<feature type="signal peptide" evidence="8">
    <location>
        <begin position="1"/>
        <end position="21"/>
    </location>
</feature>
<organism evidence="10">
    <name type="scientific">Florenciella parvula</name>
    <dbReference type="NCBI Taxonomy" id="236787"/>
    <lineage>
        <taxon>Eukaryota</taxon>
        <taxon>Sar</taxon>
        <taxon>Stramenopiles</taxon>
        <taxon>Ochrophyta</taxon>
        <taxon>Dictyochophyceae</taxon>
        <taxon>Florenciellales</taxon>
        <taxon>Florenciella</taxon>
    </lineage>
</organism>
<evidence type="ECO:0000256" key="6">
    <source>
        <dbReference type="SAM" id="Coils"/>
    </source>
</evidence>
<reference evidence="10" key="1">
    <citation type="submission" date="2021-01" db="EMBL/GenBank/DDBJ databases">
        <authorList>
            <person name="Corre E."/>
            <person name="Pelletier E."/>
            <person name="Niang G."/>
            <person name="Scheremetjew M."/>
            <person name="Finn R."/>
            <person name="Kale V."/>
            <person name="Holt S."/>
            <person name="Cochrane G."/>
            <person name="Meng A."/>
            <person name="Brown T."/>
            <person name="Cohen L."/>
        </authorList>
    </citation>
    <scope>NUCLEOTIDE SEQUENCE</scope>
    <source>
        <strain evidence="10">RCC1693</strain>
    </source>
</reference>
<proteinExistence type="predicted"/>
<keyword evidence="4 7" id="KW-1133">Transmembrane helix</keyword>
<keyword evidence="6" id="KW-0175">Coiled coil</keyword>
<dbReference type="InterPro" id="IPR051136">
    <property type="entry name" value="Intracellular_Lectin-GPT"/>
</dbReference>
<evidence type="ECO:0000259" key="9">
    <source>
        <dbReference type="PROSITE" id="PS51328"/>
    </source>
</evidence>
<dbReference type="InterPro" id="IPR005052">
    <property type="entry name" value="Lectin_leg"/>
</dbReference>
<feature type="chain" id="PRO_5031354132" description="L-type lectin-like domain-containing protein" evidence="8">
    <location>
        <begin position="22"/>
        <end position="485"/>
    </location>
</feature>
<dbReference type="GO" id="GO:0005789">
    <property type="term" value="C:endoplasmic reticulum membrane"/>
    <property type="evidence" value="ECO:0007669"/>
    <property type="project" value="TreeGrafter"/>
</dbReference>
<dbReference type="SUPFAM" id="SSF49899">
    <property type="entry name" value="Concanavalin A-like lectins/glucanases"/>
    <property type="match status" value="1"/>
</dbReference>
<dbReference type="PROSITE" id="PS51328">
    <property type="entry name" value="L_LECTIN_LIKE"/>
    <property type="match status" value="1"/>
</dbReference>
<dbReference type="GO" id="GO:0030134">
    <property type="term" value="C:COPII-coated ER to Golgi transport vesicle"/>
    <property type="evidence" value="ECO:0007669"/>
    <property type="project" value="TreeGrafter"/>
</dbReference>
<dbReference type="GO" id="GO:0005793">
    <property type="term" value="C:endoplasmic reticulum-Golgi intermediate compartment"/>
    <property type="evidence" value="ECO:0007669"/>
    <property type="project" value="TreeGrafter"/>
</dbReference>
<comment type="subcellular location">
    <subcellularLocation>
        <location evidence="1">Membrane</location>
        <topology evidence="1">Single-pass type I membrane protein</topology>
    </subcellularLocation>
</comment>
<dbReference type="EMBL" id="HBGT01006776">
    <property type="protein sequence ID" value="CAD9394817.1"/>
    <property type="molecule type" value="Transcribed_RNA"/>
</dbReference>
<keyword evidence="2 7" id="KW-0812">Transmembrane</keyword>
<dbReference type="Pfam" id="PF03388">
    <property type="entry name" value="Lectin_leg-like"/>
    <property type="match status" value="1"/>
</dbReference>
<dbReference type="GO" id="GO:0000139">
    <property type="term" value="C:Golgi membrane"/>
    <property type="evidence" value="ECO:0007669"/>
    <property type="project" value="TreeGrafter"/>
</dbReference>
<dbReference type="Gene3D" id="2.60.120.200">
    <property type="match status" value="1"/>
</dbReference>